<sequence length="223" mass="23727">MVFRPRQQGTPCRFPHTPAAWAPCCASPVTPDTRIAREATGKAFTVSDALVSRARLGAVTHPVAWKRLGAGRHPDRGDAERLAQMLALGTVEAVWGPPAAIRAIRALRQQAAACGSTATARKHRAQRRLLRRGGPCPGRKRRRPGSPTTGRNWTGTLLVTSARTLAQPAVAEAEVLRRLADRPARGWPGSLPGWGPGTAAVVWTGIRDPRGSGTSARAPGMRG</sequence>
<evidence type="ECO:0000256" key="1">
    <source>
        <dbReference type="SAM" id="MobiDB-lite"/>
    </source>
</evidence>
<dbReference type="KEGG" id="hfv:R50_1059"/>
<accession>A0A6F8ZGH5</accession>
<keyword evidence="3" id="KW-1185">Reference proteome</keyword>
<organism evidence="2 3">
    <name type="scientific">Candidatus Hydrogenisulfobacillus filiaventi</name>
    <dbReference type="NCBI Taxonomy" id="2707344"/>
    <lineage>
        <taxon>Bacteria</taxon>
        <taxon>Bacillati</taxon>
        <taxon>Bacillota</taxon>
        <taxon>Clostridia</taxon>
        <taxon>Eubacteriales</taxon>
        <taxon>Clostridiales Family XVII. Incertae Sedis</taxon>
        <taxon>Candidatus Hydrogenisulfobacillus</taxon>
    </lineage>
</organism>
<name>A0A6F8ZGH5_9FIRM</name>
<reference evidence="2 3" key="1">
    <citation type="submission" date="2020-02" db="EMBL/GenBank/DDBJ databases">
        <authorList>
            <person name="Hogendoorn C."/>
        </authorList>
    </citation>
    <scope>NUCLEOTIDE SEQUENCE [LARGE SCALE GENOMIC DNA]</scope>
    <source>
        <strain evidence="2">R501</strain>
    </source>
</reference>
<gene>
    <name evidence="2" type="ORF">R50_1059</name>
</gene>
<evidence type="ECO:0000313" key="2">
    <source>
        <dbReference type="EMBL" id="CAB1128565.1"/>
    </source>
</evidence>
<feature type="region of interest" description="Disordered" evidence="1">
    <location>
        <begin position="131"/>
        <end position="154"/>
    </location>
</feature>
<dbReference type="EMBL" id="LR778114">
    <property type="protein sequence ID" value="CAB1128565.1"/>
    <property type="molecule type" value="Genomic_DNA"/>
</dbReference>
<evidence type="ECO:0000313" key="3">
    <source>
        <dbReference type="Proteomes" id="UP000503399"/>
    </source>
</evidence>
<protein>
    <submittedName>
        <fullName evidence="2">Uncharacterized protein</fullName>
    </submittedName>
</protein>
<dbReference type="Proteomes" id="UP000503399">
    <property type="component" value="Chromosome"/>
</dbReference>
<dbReference type="AlphaFoldDB" id="A0A6F8ZGH5"/>
<proteinExistence type="predicted"/>